<keyword evidence="3" id="KW-1185">Reference proteome</keyword>
<dbReference type="AlphaFoldDB" id="A0A328B5L5"/>
<dbReference type="Gene3D" id="1.20.1530.20">
    <property type="match status" value="1"/>
</dbReference>
<evidence type="ECO:0000256" key="1">
    <source>
        <dbReference type="SAM" id="Phobius"/>
    </source>
</evidence>
<dbReference type="InterPro" id="IPR016833">
    <property type="entry name" value="Put_Na-Bile_cotransptr"/>
</dbReference>
<feature type="transmembrane region" description="Helical" evidence="1">
    <location>
        <begin position="69"/>
        <end position="95"/>
    </location>
</feature>
<feature type="transmembrane region" description="Helical" evidence="1">
    <location>
        <begin position="231"/>
        <end position="252"/>
    </location>
</feature>
<dbReference type="EMBL" id="QFYP01000001">
    <property type="protein sequence ID" value="RAK61865.1"/>
    <property type="molecule type" value="Genomic_DNA"/>
</dbReference>
<keyword evidence="1" id="KW-0472">Membrane</keyword>
<accession>A0A328B5L5</accession>
<feature type="transmembrane region" description="Helical" evidence="1">
    <location>
        <begin position="273"/>
        <end position="299"/>
    </location>
</feature>
<protein>
    <submittedName>
        <fullName evidence="2">Bile acid:sodium symporter</fullName>
    </submittedName>
</protein>
<evidence type="ECO:0000313" key="3">
    <source>
        <dbReference type="Proteomes" id="UP000249842"/>
    </source>
</evidence>
<reference evidence="3" key="1">
    <citation type="submission" date="2018-05" db="EMBL/GenBank/DDBJ databases">
        <authorList>
            <person name="Li X."/>
        </authorList>
    </citation>
    <scope>NUCLEOTIDE SEQUENCE [LARGE SCALE GENOMIC DNA]</scope>
    <source>
        <strain evidence="3">HKS-05</strain>
    </source>
</reference>
<name>A0A328B5L5_9CAUL</name>
<dbReference type="PIRSF" id="PIRSF026166">
    <property type="entry name" value="UCP026166"/>
    <property type="match status" value="1"/>
</dbReference>
<keyword evidence="1" id="KW-1133">Transmembrane helix</keyword>
<evidence type="ECO:0000313" key="2">
    <source>
        <dbReference type="EMBL" id="RAK61865.1"/>
    </source>
</evidence>
<feature type="transmembrane region" description="Helical" evidence="1">
    <location>
        <begin position="203"/>
        <end position="225"/>
    </location>
</feature>
<dbReference type="Proteomes" id="UP000249842">
    <property type="component" value="Unassembled WGS sequence"/>
</dbReference>
<feature type="transmembrane region" description="Helical" evidence="1">
    <location>
        <begin position="38"/>
        <end position="57"/>
    </location>
</feature>
<gene>
    <name evidence="2" type="ORF">DJ021_16480</name>
</gene>
<comment type="caution">
    <text evidence="2">The sequence shown here is derived from an EMBL/GenBank/DDBJ whole genome shotgun (WGS) entry which is preliminary data.</text>
</comment>
<proteinExistence type="predicted"/>
<organism evidence="2 3">
    <name type="scientific">Phenylobacterium hankyongense</name>
    <dbReference type="NCBI Taxonomy" id="1813876"/>
    <lineage>
        <taxon>Bacteria</taxon>
        <taxon>Pseudomonadati</taxon>
        <taxon>Pseudomonadota</taxon>
        <taxon>Alphaproteobacteria</taxon>
        <taxon>Caulobacterales</taxon>
        <taxon>Caulobacteraceae</taxon>
        <taxon>Phenylobacterium</taxon>
    </lineage>
</organism>
<dbReference type="PANTHER" id="PTHR18640:SF5">
    <property type="entry name" value="SODIUM_BILE ACID COTRANSPORTER 7"/>
    <property type="match status" value="1"/>
</dbReference>
<sequence>MSLFARLRPDWYLVLIISMVAAASLAPARGAAGPAFDWATKVAIGLVFFLHGARLSREAVIRGLTHWRLHLVVLAATFVLFPVLCLAVAALPGWITPRELAGGIVFLGCLPSTIQSSISFTVVARGNVAAAVAAASASNLLGIVLTPVLVGLLLHAQGAMSASAAESIVLQLLVPFLGGQLLRRWIGPWITRNARTLSMIDRGSILLVVYTAFSGAVIAGVWSRVSALDLIRLLILCAVLLAAALAATLAIARAMGFNTPDQIAILFCGSKKSLAAGVPMAGVLFPHAAAGLALLPLMLFHQIQLMACAAIAQAYAKRPDLGDETV</sequence>
<dbReference type="PANTHER" id="PTHR18640">
    <property type="entry name" value="SOLUTE CARRIER FAMILY 10 MEMBER 7"/>
    <property type="match status" value="1"/>
</dbReference>
<dbReference type="Pfam" id="PF13593">
    <property type="entry name" value="SBF_like"/>
    <property type="match status" value="1"/>
</dbReference>
<feature type="transmembrane region" description="Helical" evidence="1">
    <location>
        <begin position="12"/>
        <end position="32"/>
    </location>
</feature>
<dbReference type="InterPro" id="IPR038770">
    <property type="entry name" value="Na+/solute_symporter_sf"/>
</dbReference>
<keyword evidence="1" id="KW-0812">Transmembrane</keyword>
<feature type="transmembrane region" description="Helical" evidence="1">
    <location>
        <begin position="101"/>
        <end position="123"/>
    </location>
</feature>
<feature type="transmembrane region" description="Helical" evidence="1">
    <location>
        <begin position="160"/>
        <end position="182"/>
    </location>
</feature>
<dbReference type="GO" id="GO:0005886">
    <property type="term" value="C:plasma membrane"/>
    <property type="evidence" value="ECO:0007669"/>
    <property type="project" value="TreeGrafter"/>
</dbReference>
<feature type="transmembrane region" description="Helical" evidence="1">
    <location>
        <begin position="130"/>
        <end position="154"/>
    </location>
</feature>
<dbReference type="OrthoDB" id="9792271at2"/>